<dbReference type="Gene3D" id="1.20.1290.10">
    <property type="entry name" value="AhpD-like"/>
    <property type="match status" value="1"/>
</dbReference>
<protein>
    <submittedName>
        <fullName evidence="2">Alkylhydroperoxidase family enzyme, contains CxxC motif</fullName>
    </submittedName>
</protein>
<keyword evidence="2" id="KW-0560">Oxidoreductase</keyword>
<accession>A0A1X7NKC5</accession>
<gene>
    <name evidence="2" type="ORF">SAMN02982922_2026</name>
</gene>
<dbReference type="Proteomes" id="UP000193083">
    <property type="component" value="Unassembled WGS sequence"/>
</dbReference>
<dbReference type="Pfam" id="PF02627">
    <property type="entry name" value="CMD"/>
    <property type="match status" value="1"/>
</dbReference>
<evidence type="ECO:0000259" key="1">
    <source>
        <dbReference type="Pfam" id="PF02627"/>
    </source>
</evidence>
<dbReference type="RefSeq" id="WP_085464051.1">
    <property type="nucleotide sequence ID" value="NZ_FXBL01000004.1"/>
</dbReference>
<organism evidence="2 3">
    <name type="scientific">Mesorhizobium australicum</name>
    <dbReference type="NCBI Taxonomy" id="536018"/>
    <lineage>
        <taxon>Bacteria</taxon>
        <taxon>Pseudomonadati</taxon>
        <taxon>Pseudomonadota</taxon>
        <taxon>Alphaproteobacteria</taxon>
        <taxon>Hyphomicrobiales</taxon>
        <taxon>Phyllobacteriaceae</taxon>
        <taxon>Mesorhizobium</taxon>
    </lineage>
</organism>
<evidence type="ECO:0000313" key="2">
    <source>
        <dbReference type="EMBL" id="SMH38289.1"/>
    </source>
</evidence>
<dbReference type="EMBL" id="FXBL01000004">
    <property type="protein sequence ID" value="SMH38289.1"/>
    <property type="molecule type" value="Genomic_DNA"/>
</dbReference>
<sequence length="185" mass="20273">MYEQDDFDPLDPSQWPEQLVPLKSGFASRLNVYRVMAHHPDLLKAWAGLRQHVVVDNVLGAELSEVAILRAAFHMRSAYEQAHHIVRARACDLDDRSIREIVAGATVSNPRYRVVAIAVDELSTGRQLSGNSLAAVTGLAGKAGVLDLIAIVGFYTTLAFILNSFDTPIDQDVARELADSPLQPL</sequence>
<dbReference type="AlphaFoldDB" id="A0A1X7NKC5"/>
<dbReference type="PANTHER" id="PTHR34846">
    <property type="entry name" value="4-CARBOXYMUCONOLACTONE DECARBOXYLASE FAMILY PROTEIN (AFU_ORTHOLOGUE AFUA_6G11590)"/>
    <property type="match status" value="1"/>
</dbReference>
<proteinExistence type="predicted"/>
<dbReference type="SUPFAM" id="SSF69118">
    <property type="entry name" value="AhpD-like"/>
    <property type="match status" value="1"/>
</dbReference>
<reference evidence="3" key="1">
    <citation type="submission" date="2017-04" db="EMBL/GenBank/DDBJ databases">
        <authorList>
            <person name="Varghese N."/>
            <person name="Submissions S."/>
        </authorList>
    </citation>
    <scope>NUCLEOTIDE SEQUENCE [LARGE SCALE GENOMIC DNA]</scope>
    <source>
        <strain evidence="3">B5P</strain>
    </source>
</reference>
<dbReference type="InterPro" id="IPR029032">
    <property type="entry name" value="AhpD-like"/>
</dbReference>
<dbReference type="OrthoDB" id="4704294at2"/>
<dbReference type="GO" id="GO:0051920">
    <property type="term" value="F:peroxiredoxin activity"/>
    <property type="evidence" value="ECO:0007669"/>
    <property type="project" value="InterPro"/>
</dbReference>
<keyword evidence="3" id="KW-1185">Reference proteome</keyword>
<keyword evidence="2" id="KW-0575">Peroxidase</keyword>
<dbReference type="InterPro" id="IPR003779">
    <property type="entry name" value="CMD-like"/>
</dbReference>
<evidence type="ECO:0000313" key="3">
    <source>
        <dbReference type="Proteomes" id="UP000193083"/>
    </source>
</evidence>
<name>A0A1X7NKC5_9HYPH</name>
<dbReference type="PANTHER" id="PTHR34846:SF5">
    <property type="entry name" value="CARBOXYMUCONOLACTONE DECARBOXYLASE-LIKE DOMAIN-CONTAINING PROTEIN"/>
    <property type="match status" value="1"/>
</dbReference>
<feature type="domain" description="Carboxymuconolactone decarboxylase-like" evidence="1">
    <location>
        <begin position="40"/>
        <end position="107"/>
    </location>
</feature>